<protein>
    <submittedName>
        <fullName evidence="1">Uncharacterized protein</fullName>
    </submittedName>
</protein>
<dbReference type="EMBL" id="JAMDNP010000050">
    <property type="protein sequence ID" value="MCY9763202.1"/>
    <property type="molecule type" value="Genomic_DNA"/>
</dbReference>
<reference evidence="1 2" key="1">
    <citation type="submission" date="2022-05" db="EMBL/GenBank/DDBJ databases">
        <title>Genome Sequencing of Bee-Associated Microbes.</title>
        <authorList>
            <person name="Dunlap C."/>
        </authorList>
    </citation>
    <scope>NUCLEOTIDE SEQUENCE [LARGE SCALE GENOMIC DNA]</scope>
    <source>
        <strain evidence="1 2">NRRL B-04010</strain>
    </source>
</reference>
<dbReference type="RefSeq" id="WP_268600185.1">
    <property type="nucleotide sequence ID" value="NZ_JAMDNP010000050.1"/>
</dbReference>
<proteinExistence type="predicted"/>
<dbReference type="Proteomes" id="UP001527181">
    <property type="component" value="Unassembled WGS sequence"/>
</dbReference>
<organism evidence="1 2">
    <name type="scientific">Paenibacillus alvei</name>
    <name type="common">Bacillus alvei</name>
    <dbReference type="NCBI Taxonomy" id="44250"/>
    <lineage>
        <taxon>Bacteria</taxon>
        <taxon>Bacillati</taxon>
        <taxon>Bacillota</taxon>
        <taxon>Bacilli</taxon>
        <taxon>Bacillales</taxon>
        <taxon>Paenibacillaceae</taxon>
        <taxon>Paenibacillus</taxon>
    </lineage>
</organism>
<name>A0ABT4H2J4_PAEAL</name>
<evidence type="ECO:0000313" key="1">
    <source>
        <dbReference type="EMBL" id="MCY9763202.1"/>
    </source>
</evidence>
<gene>
    <name evidence="1" type="ORF">M5X12_21960</name>
</gene>
<comment type="caution">
    <text evidence="1">The sequence shown here is derived from an EMBL/GenBank/DDBJ whole genome shotgun (WGS) entry which is preliminary data.</text>
</comment>
<accession>A0ABT4H2J4</accession>
<sequence>MSGKIIMVEDICKKHIRGTVLDIFYIIMNNENISKRGIIRKFLQYDPDQNAKVTKYRLIVDVGIATLEGAMLIESWSSGGASAYVLTSHGKEASIILADIFNEDPTIMYGSKVMVVENREE</sequence>
<evidence type="ECO:0000313" key="2">
    <source>
        <dbReference type="Proteomes" id="UP001527181"/>
    </source>
</evidence>
<keyword evidence="2" id="KW-1185">Reference proteome</keyword>